<dbReference type="RefSeq" id="WP_182949349.1">
    <property type="nucleotide sequence ID" value="NZ_JABEQK010000005.1"/>
</dbReference>
<dbReference type="Proteomes" id="UP000540556">
    <property type="component" value="Unassembled WGS sequence"/>
</dbReference>
<evidence type="ECO:0000313" key="2">
    <source>
        <dbReference type="EMBL" id="MBB2204929.1"/>
    </source>
</evidence>
<reference evidence="2 3" key="1">
    <citation type="submission" date="2020-04" db="EMBL/GenBank/DDBJ databases">
        <title>Description of novel Gluconacetobacter.</title>
        <authorList>
            <person name="Sombolestani A."/>
        </authorList>
    </citation>
    <scope>NUCLEOTIDE SEQUENCE [LARGE SCALE GENOMIC DNA]</scope>
    <source>
        <strain evidence="2 3">LMG 27800</strain>
    </source>
</reference>
<proteinExistence type="predicted"/>
<comment type="caution">
    <text evidence="2">The sequence shown here is derived from an EMBL/GenBank/DDBJ whole genome shotgun (WGS) entry which is preliminary data.</text>
</comment>
<name>A0A7W4KDL7_9PROT</name>
<dbReference type="AlphaFoldDB" id="A0A7W4KDL7"/>
<dbReference type="EMBL" id="JABEQK010000005">
    <property type="protein sequence ID" value="MBB2204929.1"/>
    <property type="molecule type" value="Genomic_DNA"/>
</dbReference>
<accession>A0A7W4KDL7</accession>
<evidence type="ECO:0000313" key="3">
    <source>
        <dbReference type="Proteomes" id="UP000540556"/>
    </source>
</evidence>
<feature type="region of interest" description="Disordered" evidence="1">
    <location>
        <begin position="1"/>
        <end position="61"/>
    </location>
</feature>
<organism evidence="2 3">
    <name type="scientific">Gluconacetobacter takamatsuzukensis</name>
    <dbReference type="NCBI Taxonomy" id="1286190"/>
    <lineage>
        <taxon>Bacteria</taxon>
        <taxon>Pseudomonadati</taxon>
        <taxon>Pseudomonadota</taxon>
        <taxon>Alphaproteobacteria</taxon>
        <taxon>Acetobacterales</taxon>
        <taxon>Acetobacteraceae</taxon>
        <taxon>Gluconacetobacter</taxon>
    </lineage>
</organism>
<feature type="compositionally biased region" description="Low complexity" evidence="1">
    <location>
        <begin position="43"/>
        <end position="59"/>
    </location>
</feature>
<gene>
    <name evidence="2" type="ORF">HLH27_07860</name>
</gene>
<evidence type="ECO:0000256" key="1">
    <source>
        <dbReference type="SAM" id="MobiDB-lite"/>
    </source>
</evidence>
<protein>
    <submittedName>
        <fullName evidence="2">Uncharacterized protein</fullName>
    </submittedName>
</protein>
<feature type="region of interest" description="Disordered" evidence="1">
    <location>
        <begin position="174"/>
        <end position="215"/>
    </location>
</feature>
<feature type="compositionally biased region" description="Pro residues" evidence="1">
    <location>
        <begin position="188"/>
        <end position="197"/>
    </location>
</feature>
<keyword evidence="3" id="KW-1185">Reference proteome</keyword>
<sequence length="224" mass="24920">MSASYNDSFPFSDDTEQTDIDNRDEVNEQALRLALSRLGSKHSSSASPAQSPARPGARPFDAAQRRRKFVQDGDVRVEHHVLNRPTARAMHAPQDDGGEIERLRQQVKLIQKQRDDADRACHDAQASLRTMETRIGHADIVLAEAQAGLASRDEEILTLRSSLSAARAEIARLTEELSHPRTRAAAPAPQPPKPALAPRPRRAPAPAEMVEDEPEPVKWWIRKK</sequence>